<accession>A0A5P8VYN6</accession>
<dbReference type="SMART" id="SM00465">
    <property type="entry name" value="GIYc"/>
    <property type="match status" value="1"/>
</dbReference>
<dbReference type="PROSITE" id="PS50164">
    <property type="entry name" value="GIY_YIG"/>
    <property type="match status" value="1"/>
</dbReference>
<dbReference type="RefSeq" id="WP_225892410.1">
    <property type="nucleotide sequence ID" value="NZ_CP045226.1"/>
</dbReference>
<dbReference type="InterPro" id="IPR000305">
    <property type="entry name" value="GIY-YIG_endonuc"/>
</dbReference>
<feature type="domain" description="GIY-YIG" evidence="1">
    <location>
        <begin position="23"/>
        <end position="99"/>
    </location>
</feature>
<evidence type="ECO:0000313" key="2">
    <source>
        <dbReference type="EMBL" id="QFS45226.1"/>
    </source>
</evidence>
<dbReference type="AlphaFoldDB" id="A0A5P8VYN6"/>
<dbReference type="InterPro" id="IPR035901">
    <property type="entry name" value="GIY-YIG_endonuc_sf"/>
</dbReference>
<evidence type="ECO:0000313" key="3">
    <source>
        <dbReference type="Proteomes" id="UP000326678"/>
    </source>
</evidence>
<protein>
    <submittedName>
        <fullName evidence="2">Excinuclease ABC subunit C</fullName>
    </submittedName>
</protein>
<sequence>MLENIKISELPSVYLVDKDRLPNCVAIYFVFDSKGQIIYIGRTINLVERWKAHHRFNQLKRFNRKNTLSISWLTCSSDIENLSNLENEFIKLYKPPLNWSKVVVPIRKITPSETALQQSLQQLGKFNVMIVGFDPISDREPPTIYLVYPVYGMKGFSGSIRTALKNINKKASSLKWKEYKTYSKSSGKFGFWETEYNGLRINLSPFDSLVYFMEHSTRRTLAGIELMAFSREQLELILDKKEENDENTSGLEALEDDPIPVENIYRNQPLNSNYKNTVEVEPWEELEQMAEGEVRVMTRQFVYVDDIEIEVCTNDNGKHFVRHNVYWWIMHNHKNPSRQYDCIIENTKNSVDRLPTIRWSGYKFRFEMIRFSEDDVEVESVLFPLAMFEDLMKNKSRFNSQVLEQILKGEYKSTDYDRGSIKLFVWLQSNSISSLLQTNNNQ</sequence>
<dbReference type="SUPFAM" id="SSF82771">
    <property type="entry name" value="GIY-YIG endonuclease"/>
    <property type="match status" value="1"/>
</dbReference>
<dbReference type="KEGG" id="nsh:GXM_02703"/>
<reference evidence="2 3" key="1">
    <citation type="submission" date="2019-10" db="EMBL/GenBank/DDBJ databases">
        <title>Genomic and transcriptomic insights into the perfect genentic adaptation of a filamentous nitrogen-fixing cyanobacterium to rice fields.</title>
        <authorList>
            <person name="Chen Z."/>
        </authorList>
    </citation>
    <scope>NUCLEOTIDE SEQUENCE [LARGE SCALE GENOMIC DNA]</scope>
    <source>
        <strain evidence="2">CCNUC1</strain>
    </source>
</reference>
<name>A0A5P8VYN6_9NOSO</name>
<proteinExistence type="predicted"/>
<gene>
    <name evidence="2" type="ORF">GXM_02703</name>
</gene>
<dbReference type="Proteomes" id="UP000326678">
    <property type="component" value="Chromosome Gxm1"/>
</dbReference>
<dbReference type="Pfam" id="PF01541">
    <property type="entry name" value="GIY-YIG"/>
    <property type="match status" value="1"/>
</dbReference>
<dbReference type="EMBL" id="CP045226">
    <property type="protein sequence ID" value="QFS45226.1"/>
    <property type="molecule type" value="Genomic_DNA"/>
</dbReference>
<organism evidence="2 3">
    <name type="scientific">Nostoc sphaeroides CCNUC1</name>
    <dbReference type="NCBI Taxonomy" id="2653204"/>
    <lineage>
        <taxon>Bacteria</taxon>
        <taxon>Bacillati</taxon>
        <taxon>Cyanobacteriota</taxon>
        <taxon>Cyanophyceae</taxon>
        <taxon>Nostocales</taxon>
        <taxon>Nostocaceae</taxon>
        <taxon>Nostoc</taxon>
    </lineage>
</organism>
<keyword evidence="3" id="KW-1185">Reference proteome</keyword>
<evidence type="ECO:0000259" key="1">
    <source>
        <dbReference type="PROSITE" id="PS50164"/>
    </source>
</evidence>
<dbReference type="Gene3D" id="3.40.1440.10">
    <property type="entry name" value="GIY-YIG endonuclease"/>
    <property type="match status" value="1"/>
</dbReference>